<dbReference type="Proteomes" id="UP000252357">
    <property type="component" value="Unassembled WGS sequence"/>
</dbReference>
<dbReference type="OrthoDB" id="9114861at2"/>
<keyword evidence="2" id="KW-1185">Reference proteome</keyword>
<dbReference type="EMBL" id="QPGB01000002">
    <property type="protein sequence ID" value="RCS58053.1"/>
    <property type="molecule type" value="Genomic_DNA"/>
</dbReference>
<dbReference type="GO" id="GO:0005829">
    <property type="term" value="C:cytosol"/>
    <property type="evidence" value="ECO:0007669"/>
    <property type="project" value="TreeGrafter"/>
</dbReference>
<comment type="caution">
    <text evidence="1">The sequence shown here is derived from an EMBL/GenBank/DDBJ whole genome shotgun (WGS) entry which is preliminary data.</text>
</comment>
<evidence type="ECO:0000313" key="2">
    <source>
        <dbReference type="Proteomes" id="UP000252357"/>
    </source>
</evidence>
<protein>
    <submittedName>
        <fullName evidence="1">DUF469 family protein</fullName>
    </submittedName>
</protein>
<organism evidence="1 2">
    <name type="scientific">Parvibium lacunae</name>
    <dbReference type="NCBI Taxonomy" id="1888893"/>
    <lineage>
        <taxon>Bacteria</taxon>
        <taxon>Pseudomonadati</taxon>
        <taxon>Pseudomonadota</taxon>
        <taxon>Betaproteobacteria</taxon>
        <taxon>Burkholderiales</taxon>
        <taxon>Alcaligenaceae</taxon>
        <taxon>Parvibium</taxon>
    </lineage>
</organism>
<accession>A0A368L3J3</accession>
<name>A0A368L3J3_9BURK</name>
<dbReference type="PANTHER" id="PTHR38778">
    <property type="entry name" value="CYTOPLASMIC PROTEIN-RELATED"/>
    <property type="match status" value="1"/>
</dbReference>
<reference evidence="1 2" key="1">
    <citation type="journal article" date="2018" name="Int. J. Syst. Evol. Microbiol.">
        <title>Parvibium lacunae gen. nov., sp. nov., a new member of the family Alcaligenaceae isolated from a freshwater pond.</title>
        <authorList>
            <person name="Chen W.M."/>
            <person name="Xie P.B."/>
            <person name="Hsu M.Y."/>
            <person name="Sheu S.Y."/>
        </authorList>
    </citation>
    <scope>NUCLEOTIDE SEQUENCE [LARGE SCALE GENOMIC DNA]</scope>
    <source>
        <strain evidence="1 2">KMB9</strain>
    </source>
</reference>
<sequence>MLKTVPGASRISRMNRRQRKKLHVAEFKEVGLFIALHFKQPLDETAWDDWIVRWIETAAEFGLEVGGFGGKLPLAMTQGWLFLHPHGSVTPELAQQVQAKLIQDPAIQTLQAVLADGWYEQPTLG</sequence>
<dbReference type="PANTHER" id="PTHR38778:SF1">
    <property type="entry name" value="CYTOPLASMIC PROTEIN"/>
    <property type="match status" value="1"/>
</dbReference>
<dbReference type="InterPro" id="IPR007416">
    <property type="entry name" value="YggL_50S_bp"/>
</dbReference>
<dbReference type="Pfam" id="PF04320">
    <property type="entry name" value="YggL_50S_bp"/>
    <property type="match status" value="1"/>
</dbReference>
<proteinExistence type="predicted"/>
<dbReference type="RefSeq" id="WP_114402140.1">
    <property type="nucleotide sequence ID" value="NZ_QPGB01000002.1"/>
</dbReference>
<gene>
    <name evidence="1" type="ORF">DU000_04215</name>
</gene>
<dbReference type="AlphaFoldDB" id="A0A368L3J3"/>
<evidence type="ECO:0000313" key="1">
    <source>
        <dbReference type="EMBL" id="RCS58053.1"/>
    </source>
</evidence>